<evidence type="ECO:0000313" key="1">
    <source>
        <dbReference type="EMBL" id="KAF5733566.1"/>
    </source>
</evidence>
<proteinExistence type="predicted"/>
<dbReference type="Proteomes" id="UP000593562">
    <property type="component" value="Unassembled WGS sequence"/>
</dbReference>
<protein>
    <submittedName>
        <fullName evidence="1">Uncharacterized protein</fullName>
    </submittedName>
</protein>
<gene>
    <name evidence="1" type="ORF">HS088_TW16G00006</name>
</gene>
<dbReference type="EMBL" id="JAAARO010000016">
    <property type="protein sequence ID" value="KAF5733566.1"/>
    <property type="molecule type" value="Genomic_DNA"/>
</dbReference>
<name>A0A7J7CHS0_TRIWF</name>
<sequence length="140" mass="16086">MLQTRSHSMRSLFSNHYLIRSHSKMLLKKEKVSKIVRKRHRRSTSQRRKSLEGLKRLELETAAVKLNTASLAGGTEKVLTDLDGILSDIAQAREVNKHVIRRNLRTHQLLDLMLVRILNVLVPNLHMSSFLHSANVFVCV</sequence>
<reference evidence="1 2" key="1">
    <citation type="journal article" date="2020" name="Nat. Commun.">
        <title>Genome of Tripterygium wilfordii and identification of cytochrome P450 involved in triptolide biosynthesis.</title>
        <authorList>
            <person name="Tu L."/>
            <person name="Su P."/>
            <person name="Zhang Z."/>
            <person name="Gao L."/>
            <person name="Wang J."/>
            <person name="Hu T."/>
            <person name="Zhou J."/>
            <person name="Zhang Y."/>
            <person name="Zhao Y."/>
            <person name="Liu Y."/>
            <person name="Song Y."/>
            <person name="Tong Y."/>
            <person name="Lu Y."/>
            <person name="Yang J."/>
            <person name="Xu C."/>
            <person name="Jia M."/>
            <person name="Peters R.J."/>
            <person name="Huang L."/>
            <person name="Gao W."/>
        </authorList>
    </citation>
    <scope>NUCLEOTIDE SEQUENCE [LARGE SCALE GENOMIC DNA]</scope>
    <source>
        <strain evidence="2">cv. XIE 37</strain>
        <tissue evidence="1">Leaf</tissue>
    </source>
</reference>
<accession>A0A7J7CHS0</accession>
<dbReference type="AlphaFoldDB" id="A0A7J7CHS0"/>
<keyword evidence="2" id="KW-1185">Reference proteome</keyword>
<organism evidence="1 2">
    <name type="scientific">Tripterygium wilfordii</name>
    <name type="common">Thunder God vine</name>
    <dbReference type="NCBI Taxonomy" id="458696"/>
    <lineage>
        <taxon>Eukaryota</taxon>
        <taxon>Viridiplantae</taxon>
        <taxon>Streptophyta</taxon>
        <taxon>Embryophyta</taxon>
        <taxon>Tracheophyta</taxon>
        <taxon>Spermatophyta</taxon>
        <taxon>Magnoliopsida</taxon>
        <taxon>eudicotyledons</taxon>
        <taxon>Gunneridae</taxon>
        <taxon>Pentapetalae</taxon>
        <taxon>rosids</taxon>
        <taxon>fabids</taxon>
        <taxon>Celastrales</taxon>
        <taxon>Celastraceae</taxon>
        <taxon>Tripterygium</taxon>
    </lineage>
</organism>
<evidence type="ECO:0000313" key="2">
    <source>
        <dbReference type="Proteomes" id="UP000593562"/>
    </source>
</evidence>
<dbReference type="InParanoid" id="A0A7J7CHS0"/>
<comment type="caution">
    <text evidence="1">The sequence shown here is derived from an EMBL/GenBank/DDBJ whole genome shotgun (WGS) entry which is preliminary data.</text>
</comment>